<evidence type="ECO:0000256" key="1">
    <source>
        <dbReference type="ARBA" id="ARBA00007355"/>
    </source>
</evidence>
<dbReference type="EMBL" id="CAJVRM010000186">
    <property type="protein sequence ID" value="CAG8976684.1"/>
    <property type="molecule type" value="Genomic_DNA"/>
</dbReference>
<dbReference type="GO" id="GO:0032981">
    <property type="term" value="P:mitochondrial respiratory chain complex I assembly"/>
    <property type="evidence" value="ECO:0007669"/>
    <property type="project" value="TreeGrafter"/>
</dbReference>
<dbReference type="AlphaFoldDB" id="A0A9N9LK68"/>
<comment type="similarity">
    <text evidence="1">Belongs to the complex I NDUFA12 subunit family.</text>
</comment>
<feature type="compositionally biased region" description="Gly residues" evidence="2">
    <location>
        <begin position="251"/>
        <end position="260"/>
    </location>
</feature>
<sequence length="260" mass="29764">MWLKCLRQPISLSRKVSLLALIASSYILSQAFPTFYLYLLTLPTTSTLLHIHTTMTSRPTLSPLKTAWYKWKSLRWVPGRKKFLVGLDLNGNTFWEFRDALNSHKHKMRRIVQYPHFAHLSDVQVSPQWLQWLRHTRKEAPSIAEQEGDGARRERLKILAQAADERWARKGSFLEKPKVAEGGLLGVGEVERAEGVNKTDWGRWEDVAVDSKAQEQSTRRSPATKPESQGSEDPWKQAKGGPSEEWQPQTWGGGKAPVRR</sequence>
<organism evidence="3 4">
    <name type="scientific">Hymenoscyphus albidus</name>
    <dbReference type="NCBI Taxonomy" id="595503"/>
    <lineage>
        <taxon>Eukaryota</taxon>
        <taxon>Fungi</taxon>
        <taxon>Dikarya</taxon>
        <taxon>Ascomycota</taxon>
        <taxon>Pezizomycotina</taxon>
        <taxon>Leotiomycetes</taxon>
        <taxon>Helotiales</taxon>
        <taxon>Helotiaceae</taxon>
        <taxon>Hymenoscyphus</taxon>
    </lineage>
</organism>
<dbReference type="InterPro" id="IPR007763">
    <property type="entry name" value="NDUFA12"/>
</dbReference>
<comment type="caution">
    <text evidence="3">The sequence shown here is derived from an EMBL/GenBank/DDBJ whole genome shotgun (WGS) entry which is preliminary data.</text>
</comment>
<evidence type="ECO:0000313" key="3">
    <source>
        <dbReference type="EMBL" id="CAG8976684.1"/>
    </source>
</evidence>
<dbReference type="PANTHER" id="PTHR32470">
    <property type="entry name" value="ADH DEHYDROGENASE [UBIQUINONE] 1 ALPHA SUBCOMPLEX ASSEMBLY FACTOR 2"/>
    <property type="match status" value="1"/>
</dbReference>
<reference evidence="3" key="1">
    <citation type="submission" date="2021-07" db="EMBL/GenBank/DDBJ databases">
        <authorList>
            <person name="Durling M."/>
        </authorList>
    </citation>
    <scope>NUCLEOTIDE SEQUENCE</scope>
</reference>
<name>A0A9N9LK68_9HELO</name>
<dbReference type="GO" id="GO:0005739">
    <property type="term" value="C:mitochondrion"/>
    <property type="evidence" value="ECO:0007669"/>
    <property type="project" value="TreeGrafter"/>
</dbReference>
<dbReference type="PANTHER" id="PTHR32470:SF2">
    <property type="entry name" value="NADH DEHYDROGENASE [UBIQUINONE] 1 ALPHA SUBCOMPLEX ASSEMBLY FACTOR 2"/>
    <property type="match status" value="1"/>
</dbReference>
<evidence type="ECO:0008006" key="5">
    <source>
        <dbReference type="Google" id="ProtNLM"/>
    </source>
</evidence>
<feature type="region of interest" description="Disordered" evidence="2">
    <location>
        <begin position="199"/>
        <end position="260"/>
    </location>
</feature>
<proteinExistence type="inferred from homology"/>
<protein>
    <recommendedName>
        <fullName evidence="5">NADH dehydrogenase [ubiquinone] 1 alpha subcomplex subunit</fullName>
    </recommendedName>
</protein>
<gene>
    <name evidence="3" type="ORF">HYALB_00010809</name>
</gene>
<dbReference type="InterPro" id="IPR052618">
    <property type="entry name" value="ComplexI_NDUFA12"/>
</dbReference>
<keyword evidence="4" id="KW-1185">Reference proteome</keyword>
<dbReference type="GO" id="GO:0045271">
    <property type="term" value="C:respiratory chain complex I"/>
    <property type="evidence" value="ECO:0007669"/>
    <property type="project" value="InterPro"/>
</dbReference>
<dbReference type="OrthoDB" id="10255576at2759"/>
<dbReference type="Pfam" id="PF05071">
    <property type="entry name" value="NDUFA12"/>
    <property type="match status" value="1"/>
</dbReference>
<feature type="compositionally biased region" description="Polar residues" evidence="2">
    <location>
        <begin position="214"/>
        <end position="231"/>
    </location>
</feature>
<evidence type="ECO:0000256" key="2">
    <source>
        <dbReference type="SAM" id="MobiDB-lite"/>
    </source>
</evidence>
<evidence type="ECO:0000313" key="4">
    <source>
        <dbReference type="Proteomes" id="UP000701801"/>
    </source>
</evidence>
<accession>A0A9N9LK68</accession>
<dbReference type="Proteomes" id="UP000701801">
    <property type="component" value="Unassembled WGS sequence"/>
</dbReference>